<feature type="compositionally biased region" description="Basic and acidic residues" evidence="1">
    <location>
        <begin position="1"/>
        <end position="11"/>
    </location>
</feature>
<feature type="region of interest" description="Disordered" evidence="1">
    <location>
        <begin position="188"/>
        <end position="216"/>
    </location>
</feature>
<gene>
    <name evidence="2" type="ORF">g.31629</name>
</gene>
<dbReference type="AlphaFoldDB" id="A0A1B6F0U0"/>
<feature type="non-terminal residue" evidence="2">
    <location>
        <position position="411"/>
    </location>
</feature>
<accession>A0A1B6F0U0</accession>
<dbReference type="EMBL" id="GECZ01025890">
    <property type="protein sequence ID" value="JAS43879.1"/>
    <property type="molecule type" value="Transcribed_RNA"/>
</dbReference>
<evidence type="ECO:0000256" key="1">
    <source>
        <dbReference type="SAM" id="MobiDB-lite"/>
    </source>
</evidence>
<feature type="compositionally biased region" description="Basic and acidic residues" evidence="1">
    <location>
        <begin position="192"/>
        <end position="201"/>
    </location>
</feature>
<sequence>MFRIGGNDRPENNSTQAEPPLHHEKSNLDLVKQQNKKGKTGIWYMLFGEKKCKHCSDKKQECNCKANKKKKNKVTQSDFDVNTRCDKNRVMGNSATFSTSKEPEIFENMANCILPEDRRGCGCHLYFCIDKPQQNTSHSKHKRMKQQKNEDIKMKISPKCCSKNSNVSDSFESELPKITIVCDPSDEIVPDEETKKEKQSRNESITNSGNSAQGKKISFPAIPHSEIIAQVQNLDPYLQKQAFEDHKKFLSNKIQSRERKEKNVVNEEFKPNYEICYENEKSEMIENDPENFESIVQSVTVKPAVVPNDENSDDRNISVTDPEDETILREYEAYKKCSRIRKSPMKFSSNKIQSTENTEKNVVNQEFKPNCEIFYENEKTKMIAYDPKNFESIVQSVTVKPAVVPNDENSD</sequence>
<evidence type="ECO:0000313" key="2">
    <source>
        <dbReference type="EMBL" id="JAS43879.1"/>
    </source>
</evidence>
<reference evidence="2" key="1">
    <citation type="submission" date="2015-11" db="EMBL/GenBank/DDBJ databases">
        <title>De novo transcriptome assembly of four potential Pierce s Disease insect vectors from Arizona vineyards.</title>
        <authorList>
            <person name="Tassone E.E."/>
        </authorList>
    </citation>
    <scope>NUCLEOTIDE SEQUENCE</scope>
</reference>
<name>A0A1B6F0U0_9HEMI</name>
<organism evidence="2">
    <name type="scientific">Cuerna arida</name>
    <dbReference type="NCBI Taxonomy" id="1464854"/>
    <lineage>
        <taxon>Eukaryota</taxon>
        <taxon>Metazoa</taxon>
        <taxon>Ecdysozoa</taxon>
        <taxon>Arthropoda</taxon>
        <taxon>Hexapoda</taxon>
        <taxon>Insecta</taxon>
        <taxon>Pterygota</taxon>
        <taxon>Neoptera</taxon>
        <taxon>Paraneoptera</taxon>
        <taxon>Hemiptera</taxon>
        <taxon>Auchenorrhyncha</taxon>
        <taxon>Membracoidea</taxon>
        <taxon>Cicadellidae</taxon>
        <taxon>Cicadellinae</taxon>
        <taxon>Proconiini</taxon>
        <taxon>Cuerna</taxon>
    </lineage>
</organism>
<protein>
    <submittedName>
        <fullName evidence="2">Uncharacterized protein</fullName>
    </submittedName>
</protein>
<feature type="compositionally biased region" description="Polar residues" evidence="1">
    <location>
        <begin position="202"/>
        <end position="213"/>
    </location>
</feature>
<proteinExistence type="predicted"/>
<feature type="region of interest" description="Disordered" evidence="1">
    <location>
        <begin position="1"/>
        <end position="26"/>
    </location>
</feature>